<accession>A0AAN4Z5U5</accession>
<dbReference type="SUPFAM" id="SSF53300">
    <property type="entry name" value="vWA-like"/>
    <property type="match status" value="1"/>
</dbReference>
<dbReference type="InterPro" id="IPR036465">
    <property type="entry name" value="vWFA_dom_sf"/>
</dbReference>
<keyword evidence="3" id="KW-1185">Reference proteome</keyword>
<evidence type="ECO:0000256" key="1">
    <source>
        <dbReference type="SAM" id="SignalP"/>
    </source>
</evidence>
<dbReference type="Gene3D" id="3.40.50.410">
    <property type="entry name" value="von Willebrand factor, type A domain"/>
    <property type="match status" value="1"/>
</dbReference>
<feature type="non-terminal residue" evidence="2">
    <location>
        <position position="1"/>
    </location>
</feature>
<dbReference type="PANTHER" id="PTHR31024">
    <property type="entry name" value="C-TYPE LECTIN"/>
    <property type="match status" value="1"/>
</dbReference>
<dbReference type="InterPro" id="IPR016187">
    <property type="entry name" value="CTDL_fold"/>
</dbReference>
<dbReference type="EMBL" id="BTRK01000001">
    <property type="protein sequence ID" value="GMR31230.1"/>
    <property type="molecule type" value="Genomic_DNA"/>
</dbReference>
<gene>
    <name evidence="2" type="ORF">PMAYCL1PPCAC_01425</name>
</gene>
<organism evidence="2 3">
    <name type="scientific">Pristionchus mayeri</name>
    <dbReference type="NCBI Taxonomy" id="1317129"/>
    <lineage>
        <taxon>Eukaryota</taxon>
        <taxon>Metazoa</taxon>
        <taxon>Ecdysozoa</taxon>
        <taxon>Nematoda</taxon>
        <taxon>Chromadorea</taxon>
        <taxon>Rhabditida</taxon>
        <taxon>Rhabditina</taxon>
        <taxon>Diplogasteromorpha</taxon>
        <taxon>Diplogasteroidea</taxon>
        <taxon>Neodiplogasteridae</taxon>
        <taxon>Pristionchus</taxon>
    </lineage>
</organism>
<dbReference type="PANTHER" id="PTHR31024:SF3">
    <property type="entry name" value="C-TYPE LECTIN-RELATED"/>
    <property type="match status" value="1"/>
</dbReference>
<proteinExistence type="predicted"/>
<evidence type="ECO:0008006" key="4">
    <source>
        <dbReference type="Google" id="ProtNLM"/>
    </source>
</evidence>
<evidence type="ECO:0000313" key="3">
    <source>
        <dbReference type="Proteomes" id="UP001328107"/>
    </source>
</evidence>
<dbReference type="AlphaFoldDB" id="A0AAN4Z5U5"/>
<protein>
    <recommendedName>
        <fullName evidence="4">C-type lectin</fullName>
    </recommendedName>
</protein>
<dbReference type="CDD" id="cd00037">
    <property type="entry name" value="CLECT"/>
    <property type="match status" value="1"/>
</dbReference>
<evidence type="ECO:0000313" key="2">
    <source>
        <dbReference type="EMBL" id="GMR31230.1"/>
    </source>
</evidence>
<sequence>SSRMKIALLLVTIGAAWYANLLQMDTNRANIADTDQLQCRNGFYPYGGVCMYSNNENVNYGVAVSACAAVGAYAPSIHNQSDLDFWIGALKWQNPPISHYWLDAYCETPGGNYTWRDALPTDYLGPKGELTGCAPGTGYHIHADGLKRFFYDTPASAVCSYDTKADRADPYCNCAVDKFGFPSGWNYNDIWVDVAIILDTSEAMGTTACFLAGALIESFFGDGFDDFLITDTNAPFYTRVGVIGMSDTPTVLYNLNMTKNDKVHGKASIKKGVLGIDVVA</sequence>
<dbReference type="Proteomes" id="UP001328107">
    <property type="component" value="Unassembled WGS sequence"/>
</dbReference>
<reference evidence="3" key="1">
    <citation type="submission" date="2022-10" db="EMBL/GenBank/DDBJ databases">
        <title>Genome assembly of Pristionchus species.</title>
        <authorList>
            <person name="Yoshida K."/>
            <person name="Sommer R.J."/>
        </authorList>
    </citation>
    <scope>NUCLEOTIDE SEQUENCE [LARGE SCALE GENOMIC DNA]</scope>
    <source>
        <strain evidence="3">RS5460</strain>
    </source>
</reference>
<comment type="caution">
    <text evidence="2">The sequence shown here is derived from an EMBL/GenBank/DDBJ whole genome shotgun (WGS) entry which is preliminary data.</text>
</comment>
<feature type="signal peptide" evidence="1">
    <location>
        <begin position="1"/>
        <end position="18"/>
    </location>
</feature>
<dbReference type="SUPFAM" id="SSF56436">
    <property type="entry name" value="C-type lectin-like"/>
    <property type="match status" value="1"/>
</dbReference>
<feature type="chain" id="PRO_5042891505" description="C-type lectin" evidence="1">
    <location>
        <begin position="19"/>
        <end position="280"/>
    </location>
</feature>
<name>A0AAN4Z5U5_9BILA</name>
<dbReference type="InterPro" id="IPR016186">
    <property type="entry name" value="C-type_lectin-like/link_sf"/>
</dbReference>
<dbReference type="Gene3D" id="3.10.100.10">
    <property type="entry name" value="Mannose-Binding Protein A, subunit A"/>
    <property type="match status" value="1"/>
</dbReference>
<keyword evidence="1" id="KW-0732">Signal</keyword>